<dbReference type="PANTHER" id="PTHR21008">
    <property type="entry name" value="S-ADENOSYLMETHIONINE SENSOR UPSTREAM OF MTORC1-RELATED"/>
    <property type="match status" value="1"/>
</dbReference>
<feature type="binding site" evidence="4">
    <location>
        <position position="115"/>
    </location>
    <ligand>
        <name>S-adenosyl-L-methionine</name>
        <dbReference type="ChEBI" id="CHEBI:59789"/>
    </ligand>
</feature>
<dbReference type="PANTHER" id="PTHR21008:SF1">
    <property type="entry name" value="25S RRNA (ADENINE(2142)-N(1))-METHYLTRANSFERASE"/>
    <property type="match status" value="1"/>
</dbReference>
<keyword evidence="2 4" id="KW-0808">Transferase</keyword>
<comment type="similarity">
    <text evidence="4">Belongs to the BMT2 family.</text>
</comment>
<dbReference type="GO" id="GO:0016433">
    <property type="term" value="F:rRNA (adenine) methyltransferase activity"/>
    <property type="evidence" value="ECO:0007669"/>
    <property type="project" value="UniProtKB-UniRule"/>
</dbReference>
<name>A0A6G1I8P2_9PEZI</name>
<accession>A0A6G1I8P2</accession>
<dbReference type="InterPro" id="IPR021867">
    <property type="entry name" value="Bmt2/SAMTOR"/>
</dbReference>
<feature type="binding site" evidence="4">
    <location>
        <position position="135"/>
    </location>
    <ligand>
        <name>S-adenosyl-L-methionine</name>
        <dbReference type="ChEBI" id="CHEBI:59789"/>
    </ligand>
</feature>
<evidence type="ECO:0000256" key="2">
    <source>
        <dbReference type="ARBA" id="ARBA00022679"/>
    </source>
</evidence>
<keyword evidence="7" id="KW-1185">Reference proteome</keyword>
<protein>
    <recommendedName>
        <fullName evidence="4">25S rRNA adenine-N(1) methyltransferase</fullName>
        <ecNumber evidence="4">2.1.1.-</ecNumber>
    </recommendedName>
</protein>
<comment type="subcellular location">
    <subcellularLocation>
        <location evidence="4">Nucleus</location>
        <location evidence="4">Nucleolus</location>
    </subcellularLocation>
</comment>
<sequence length="275" mass="30122">MPPTKRKKSLASGRPPTARPVSSSLPSKVTRRIIRTHHTLQKAHAAALSAGDTATASTLAAQIVAQGGLPAYQRASTVGQTASRGGDSSRVLVQWVGDMGVKKEGEGKYRLLEVGCLAVDNACARSGVFEVERIDLRSQHPLIKEEDFMERPLPRGEGGEGRFHVVSLSLVVNYVPEGGGRGEMLRRVREFLNPFPALFLVLPAPCVTNSRYLDQERLEGIMNSLGFVKIREKVSAKLVYYLWRLDGTADPKPIAFPKVEVNPGKKRNNFAIVLR</sequence>
<dbReference type="GO" id="GO:0005730">
    <property type="term" value="C:nucleolus"/>
    <property type="evidence" value="ECO:0007669"/>
    <property type="project" value="UniProtKB-SubCell"/>
</dbReference>
<dbReference type="HAMAP" id="MF_03044">
    <property type="entry name" value="BMT2"/>
    <property type="match status" value="1"/>
</dbReference>
<evidence type="ECO:0000256" key="4">
    <source>
        <dbReference type="HAMAP-Rule" id="MF_03044"/>
    </source>
</evidence>
<evidence type="ECO:0000256" key="5">
    <source>
        <dbReference type="SAM" id="MobiDB-lite"/>
    </source>
</evidence>
<gene>
    <name evidence="6" type="ORF">EJ06DRAFT_541141</name>
</gene>
<evidence type="ECO:0000313" key="7">
    <source>
        <dbReference type="Proteomes" id="UP000799640"/>
    </source>
</evidence>
<proteinExistence type="inferred from homology"/>
<dbReference type="Proteomes" id="UP000799640">
    <property type="component" value="Unassembled WGS sequence"/>
</dbReference>
<dbReference type="AlphaFoldDB" id="A0A6G1I8P2"/>
<dbReference type="EMBL" id="ML996688">
    <property type="protein sequence ID" value="KAF2404668.1"/>
    <property type="molecule type" value="Genomic_DNA"/>
</dbReference>
<reference evidence="6" key="1">
    <citation type="journal article" date="2020" name="Stud. Mycol.">
        <title>101 Dothideomycetes genomes: a test case for predicting lifestyles and emergence of pathogens.</title>
        <authorList>
            <person name="Haridas S."/>
            <person name="Albert R."/>
            <person name="Binder M."/>
            <person name="Bloem J."/>
            <person name="Labutti K."/>
            <person name="Salamov A."/>
            <person name="Andreopoulos B."/>
            <person name="Baker S."/>
            <person name="Barry K."/>
            <person name="Bills G."/>
            <person name="Bluhm B."/>
            <person name="Cannon C."/>
            <person name="Castanera R."/>
            <person name="Culley D."/>
            <person name="Daum C."/>
            <person name="Ezra D."/>
            <person name="Gonzalez J."/>
            <person name="Henrissat B."/>
            <person name="Kuo A."/>
            <person name="Liang C."/>
            <person name="Lipzen A."/>
            <person name="Lutzoni F."/>
            <person name="Magnuson J."/>
            <person name="Mondo S."/>
            <person name="Nolan M."/>
            <person name="Ohm R."/>
            <person name="Pangilinan J."/>
            <person name="Park H.-J."/>
            <person name="Ramirez L."/>
            <person name="Alfaro M."/>
            <person name="Sun H."/>
            <person name="Tritt A."/>
            <person name="Yoshinaga Y."/>
            <person name="Zwiers L.-H."/>
            <person name="Turgeon B."/>
            <person name="Goodwin S."/>
            <person name="Spatafora J."/>
            <person name="Crous P."/>
            <person name="Grigoriev I."/>
        </authorList>
    </citation>
    <scope>NUCLEOTIDE SEQUENCE</scope>
    <source>
        <strain evidence="6">CBS 262.69</strain>
    </source>
</reference>
<evidence type="ECO:0000256" key="3">
    <source>
        <dbReference type="ARBA" id="ARBA00022691"/>
    </source>
</evidence>
<keyword evidence="3 4" id="KW-0949">S-adenosyl-L-methionine</keyword>
<feature type="region of interest" description="Disordered" evidence="5">
    <location>
        <begin position="1"/>
        <end position="27"/>
    </location>
</feature>
<evidence type="ECO:0000313" key="6">
    <source>
        <dbReference type="EMBL" id="KAF2404668.1"/>
    </source>
</evidence>
<dbReference type="OrthoDB" id="5954793at2759"/>
<organism evidence="6 7">
    <name type="scientific">Trichodelitschia bisporula</name>
    <dbReference type="NCBI Taxonomy" id="703511"/>
    <lineage>
        <taxon>Eukaryota</taxon>
        <taxon>Fungi</taxon>
        <taxon>Dikarya</taxon>
        <taxon>Ascomycota</taxon>
        <taxon>Pezizomycotina</taxon>
        <taxon>Dothideomycetes</taxon>
        <taxon>Dothideomycetes incertae sedis</taxon>
        <taxon>Phaeotrichales</taxon>
        <taxon>Phaeotrichaceae</taxon>
        <taxon>Trichodelitschia</taxon>
    </lineage>
</organism>
<evidence type="ECO:0000256" key="1">
    <source>
        <dbReference type="ARBA" id="ARBA00022603"/>
    </source>
</evidence>
<dbReference type="Pfam" id="PF11968">
    <property type="entry name" value="Bmt2"/>
    <property type="match status" value="1"/>
</dbReference>
<keyword evidence="1 4" id="KW-0489">Methyltransferase</keyword>
<keyword evidence="4" id="KW-0539">Nucleus</keyword>
<comment type="function">
    <text evidence="4">S-adenosyl-L-methionine-dependent methyltransferase that specifically methylates the N(1) position of an adenine present in helix 65 in 25S rRNA.</text>
</comment>
<dbReference type="EC" id="2.1.1.-" evidence="4"/>